<evidence type="ECO:0000256" key="1">
    <source>
        <dbReference type="ARBA" id="ARBA00000822"/>
    </source>
</evidence>
<dbReference type="CDD" id="cd02183">
    <property type="entry name" value="GH16_fungal_CRH1_transglycosylase"/>
    <property type="match status" value="1"/>
</dbReference>
<evidence type="ECO:0000256" key="9">
    <source>
        <dbReference type="ARBA" id="ARBA00022801"/>
    </source>
</evidence>
<sequence>MHFSTCDRAIAVLAILVSSTQVLAQTFTNCNPLTSGNCPPDSALGRSVNIDLTKGASDSFTAQGSPSYGSDGAAFTVARSGDSPQINSKWYIMFGHVEFVIKAAPGAGIVSSAVLQSDCLDEIDWEWLGGDNGQVQSNYFGKGMTTTYNRGAYHAAPGNHDGFKTYTIDWTSEQIVWQIDGVTVRAMTQANAAEGQYPQTPMMIKVGAWSGGDPANAPGTIAWAGGPTDYSTGPYTMYLRSIAVTDYSTGTQYAYSGSAGTWQSIQSTGGTVNPKGGSNTPADTANAPAVTFAAESAPIPFEGTHRDDSSTYVTPSVWPWVGSATATLQTASNYQPSPLQSPSSPGSPSSGPEVVTRWNEQGFPVLVTIGPNNNPSNAPASYDSRGFLITATAQPSATGSAGAIRGTSTGFLFPSAVPQNDGVRKGTAVLRDLGVVLGMEVFGMLVVGIMSSLDCLPNGAASAGASWHLRSVHNCDQTGREMAKARTERIREFMRWWNDETEAIAGVMAF</sequence>
<evidence type="ECO:0000256" key="3">
    <source>
        <dbReference type="ARBA" id="ARBA00004370"/>
    </source>
</evidence>
<evidence type="ECO:0000256" key="5">
    <source>
        <dbReference type="ARBA" id="ARBA00022512"/>
    </source>
</evidence>
<evidence type="ECO:0000256" key="17">
    <source>
        <dbReference type="SAM" id="SignalP"/>
    </source>
</evidence>
<dbReference type="FunFam" id="2.60.120.200:FF:000152">
    <property type="entry name" value="Cell wall glucanase"/>
    <property type="match status" value="1"/>
</dbReference>
<gene>
    <name evidence="19" type="ORF">GJ744_007085</name>
</gene>
<dbReference type="EC" id="3.2.1.14" evidence="4"/>
<dbReference type="AlphaFoldDB" id="A0A8H7ANG4"/>
<comment type="similarity">
    <text evidence="14">Belongs to the glycosyl hydrolase 16 family. CRH1 subfamily.</text>
</comment>
<keyword evidence="10" id="KW-0472">Membrane</keyword>
<dbReference type="PANTHER" id="PTHR10963:SF68">
    <property type="entry name" value="GLYCOSIDASE CRH1-RELATED"/>
    <property type="match status" value="1"/>
</dbReference>
<protein>
    <recommendedName>
        <fullName evidence="4">chitinase</fullName>
        <ecNumber evidence="4">3.2.1.14</ecNumber>
    </recommendedName>
</protein>
<dbReference type="GO" id="GO:0009277">
    <property type="term" value="C:fungal-type cell wall"/>
    <property type="evidence" value="ECO:0007669"/>
    <property type="project" value="TreeGrafter"/>
</dbReference>
<keyword evidence="8 17" id="KW-0732">Signal</keyword>
<feature type="region of interest" description="Disordered" evidence="16">
    <location>
        <begin position="333"/>
        <end position="355"/>
    </location>
</feature>
<dbReference type="GO" id="GO:0031505">
    <property type="term" value="P:fungal-type cell wall organization"/>
    <property type="evidence" value="ECO:0007669"/>
    <property type="project" value="TreeGrafter"/>
</dbReference>
<keyword evidence="7" id="KW-0808">Transferase</keyword>
<comment type="catalytic activity">
    <reaction evidence="1">
        <text>Random endo-hydrolysis of N-acetyl-beta-D-glucosaminide (1-&gt;4)-beta-linkages in chitin and chitodextrins.</text>
        <dbReference type="EC" id="3.2.1.14"/>
    </reaction>
</comment>
<dbReference type="GO" id="GO:0016020">
    <property type="term" value="C:membrane"/>
    <property type="evidence" value="ECO:0007669"/>
    <property type="project" value="UniProtKB-SubCell"/>
</dbReference>
<feature type="signal peptide" evidence="17">
    <location>
        <begin position="1"/>
        <end position="24"/>
    </location>
</feature>
<keyword evidence="20" id="KW-1185">Reference proteome</keyword>
<dbReference type="OrthoDB" id="4781at2759"/>
<evidence type="ECO:0000256" key="10">
    <source>
        <dbReference type="ARBA" id="ARBA00023136"/>
    </source>
</evidence>
<dbReference type="Proteomes" id="UP000606974">
    <property type="component" value="Unassembled WGS sequence"/>
</dbReference>
<evidence type="ECO:0000256" key="12">
    <source>
        <dbReference type="ARBA" id="ARBA00023295"/>
    </source>
</evidence>
<dbReference type="InterPro" id="IPR050546">
    <property type="entry name" value="Glycosyl_Hydrlase_16"/>
</dbReference>
<feature type="domain" description="GH16" evidence="18">
    <location>
        <begin position="32"/>
        <end position="232"/>
    </location>
</feature>
<dbReference type="SUPFAM" id="SSF49899">
    <property type="entry name" value="Concanavalin A-like lectins/glucanases"/>
    <property type="match status" value="1"/>
</dbReference>
<keyword evidence="12" id="KW-0326">Glycosidase</keyword>
<evidence type="ECO:0000313" key="20">
    <source>
        <dbReference type="Proteomes" id="UP000606974"/>
    </source>
</evidence>
<keyword evidence="5" id="KW-0964">Secreted</keyword>
<dbReference type="GO" id="GO:0016757">
    <property type="term" value="F:glycosyltransferase activity"/>
    <property type="evidence" value="ECO:0007669"/>
    <property type="project" value="UniProtKB-KW"/>
</dbReference>
<dbReference type="GO" id="GO:0008843">
    <property type="term" value="F:endochitinase activity"/>
    <property type="evidence" value="ECO:0007669"/>
    <property type="project" value="UniProtKB-EC"/>
</dbReference>
<comment type="caution">
    <text evidence="19">The sequence shown here is derived from an EMBL/GenBank/DDBJ whole genome shotgun (WGS) entry which is preliminary data.</text>
</comment>
<comment type="function">
    <text evidence="15">Dual chitinase/transglycosylase that plays a role in cell wall architecture. Chitinase and transglycosylase activities are coupled. Required for the polysaccharide cross-linking at the septa and the cell wall. More specifically, transfers chitin to 1,6-beta-glucan in the cell wall.</text>
</comment>
<keyword evidence="13" id="KW-0961">Cell wall biogenesis/degradation</keyword>
<dbReference type="Pfam" id="PF00722">
    <property type="entry name" value="Glyco_hydro_16"/>
    <property type="match status" value="1"/>
</dbReference>
<feature type="compositionally biased region" description="Low complexity" evidence="16">
    <location>
        <begin position="335"/>
        <end position="352"/>
    </location>
</feature>
<evidence type="ECO:0000256" key="8">
    <source>
        <dbReference type="ARBA" id="ARBA00022729"/>
    </source>
</evidence>
<keyword evidence="9" id="KW-0378">Hydrolase</keyword>
<dbReference type="InterPro" id="IPR000757">
    <property type="entry name" value="Beta-glucanase-like"/>
</dbReference>
<evidence type="ECO:0000256" key="11">
    <source>
        <dbReference type="ARBA" id="ARBA00023180"/>
    </source>
</evidence>
<dbReference type="GO" id="GO:0005975">
    <property type="term" value="P:carbohydrate metabolic process"/>
    <property type="evidence" value="ECO:0007669"/>
    <property type="project" value="InterPro"/>
</dbReference>
<evidence type="ECO:0000256" key="16">
    <source>
        <dbReference type="SAM" id="MobiDB-lite"/>
    </source>
</evidence>
<evidence type="ECO:0000256" key="13">
    <source>
        <dbReference type="ARBA" id="ARBA00023316"/>
    </source>
</evidence>
<name>A0A8H7ANG4_9EURO</name>
<dbReference type="InterPro" id="IPR013320">
    <property type="entry name" value="ConA-like_dom_sf"/>
</dbReference>
<keyword evidence="11" id="KW-0325">Glycoprotein</keyword>
<keyword evidence="5" id="KW-0134">Cell wall</keyword>
<keyword evidence="6" id="KW-0328">Glycosyltransferase</keyword>
<evidence type="ECO:0000256" key="6">
    <source>
        <dbReference type="ARBA" id="ARBA00022676"/>
    </source>
</evidence>
<dbReference type="PROSITE" id="PS51762">
    <property type="entry name" value="GH16_2"/>
    <property type="match status" value="1"/>
</dbReference>
<accession>A0A8H7ANG4</accession>
<dbReference type="Gene3D" id="2.60.120.200">
    <property type="match status" value="1"/>
</dbReference>
<evidence type="ECO:0000256" key="14">
    <source>
        <dbReference type="ARBA" id="ARBA00038074"/>
    </source>
</evidence>
<dbReference type="PANTHER" id="PTHR10963">
    <property type="entry name" value="GLYCOSYL HYDROLASE-RELATED"/>
    <property type="match status" value="1"/>
</dbReference>
<evidence type="ECO:0000256" key="7">
    <source>
        <dbReference type="ARBA" id="ARBA00022679"/>
    </source>
</evidence>
<reference evidence="19" key="1">
    <citation type="submission" date="2020-02" db="EMBL/GenBank/DDBJ databases">
        <authorList>
            <person name="Palmer J.M."/>
        </authorList>
    </citation>
    <scope>NUCLEOTIDE SEQUENCE</scope>
    <source>
        <strain evidence="19">EPUS1.4</strain>
        <tissue evidence="19">Thallus</tissue>
    </source>
</reference>
<evidence type="ECO:0000313" key="19">
    <source>
        <dbReference type="EMBL" id="KAF7510186.1"/>
    </source>
</evidence>
<evidence type="ECO:0000256" key="2">
    <source>
        <dbReference type="ARBA" id="ARBA00004191"/>
    </source>
</evidence>
<evidence type="ECO:0000256" key="15">
    <source>
        <dbReference type="ARBA" id="ARBA00093308"/>
    </source>
</evidence>
<comment type="subcellular location">
    <subcellularLocation>
        <location evidence="3">Membrane</location>
    </subcellularLocation>
    <subcellularLocation>
        <location evidence="2">Secreted</location>
        <location evidence="2">Cell wall</location>
    </subcellularLocation>
</comment>
<evidence type="ECO:0000259" key="18">
    <source>
        <dbReference type="PROSITE" id="PS51762"/>
    </source>
</evidence>
<feature type="chain" id="PRO_5034462497" description="chitinase" evidence="17">
    <location>
        <begin position="25"/>
        <end position="510"/>
    </location>
</feature>
<evidence type="ECO:0000256" key="4">
    <source>
        <dbReference type="ARBA" id="ARBA00012729"/>
    </source>
</evidence>
<organism evidence="19 20">
    <name type="scientific">Endocarpon pusillum</name>
    <dbReference type="NCBI Taxonomy" id="364733"/>
    <lineage>
        <taxon>Eukaryota</taxon>
        <taxon>Fungi</taxon>
        <taxon>Dikarya</taxon>
        <taxon>Ascomycota</taxon>
        <taxon>Pezizomycotina</taxon>
        <taxon>Eurotiomycetes</taxon>
        <taxon>Chaetothyriomycetidae</taxon>
        <taxon>Verrucariales</taxon>
        <taxon>Verrucariaceae</taxon>
        <taxon>Endocarpon</taxon>
    </lineage>
</organism>
<proteinExistence type="inferred from homology"/>
<dbReference type="EMBL" id="JAACFV010000033">
    <property type="protein sequence ID" value="KAF7510186.1"/>
    <property type="molecule type" value="Genomic_DNA"/>
</dbReference>